<keyword evidence="5" id="KW-1185">Reference proteome</keyword>
<feature type="domain" description="DUF1214" evidence="2">
    <location>
        <begin position="345"/>
        <end position="451"/>
    </location>
</feature>
<dbReference type="PANTHER" id="PTHR36509">
    <property type="entry name" value="BLL3101 PROTEIN"/>
    <property type="match status" value="1"/>
</dbReference>
<dbReference type="InterPro" id="IPR037049">
    <property type="entry name" value="DUF1214_C_sf"/>
</dbReference>
<dbReference type="Proteomes" id="UP000692816">
    <property type="component" value="Unassembled WGS sequence"/>
</dbReference>
<feature type="chain" id="PRO_5047093726" evidence="1">
    <location>
        <begin position="22"/>
        <end position="469"/>
    </location>
</feature>
<dbReference type="SUPFAM" id="SSF160935">
    <property type="entry name" value="VPA0735-like"/>
    <property type="match status" value="1"/>
</dbReference>
<dbReference type="Gene3D" id="2.60.120.600">
    <property type="entry name" value="Domain of unknown function DUF1214, C-terminal domain"/>
    <property type="match status" value="1"/>
</dbReference>
<dbReference type="PANTHER" id="PTHR36509:SF3">
    <property type="entry name" value="SIGNAL PEPTIDE PROTEIN"/>
    <property type="match status" value="1"/>
</dbReference>
<dbReference type="Gene3D" id="1.10.3360.10">
    <property type="entry name" value="VPA0735-like domain"/>
    <property type="match status" value="1"/>
</dbReference>
<proteinExistence type="predicted"/>
<dbReference type="InterPro" id="IPR010621">
    <property type="entry name" value="DUF1214"/>
</dbReference>
<evidence type="ECO:0000256" key="1">
    <source>
        <dbReference type="SAM" id="SignalP"/>
    </source>
</evidence>
<feature type="domain" description="DUF1254" evidence="3">
    <location>
        <begin position="66"/>
        <end position="197"/>
    </location>
</feature>
<sequence>MKKSLAILSLVCAAAMAHAQAQNPSAEELNRRTIGRRAVEAVIWGMPAVNTELMHQAMLKLGGKSNQIVYWSGLLDWKNQTLTPNPDVIYFMAFFDTKAGPVVIEIPPAGDGVINGSIMDPWQAALEDVGPAGVDKGRGGKYLITPPDYQGAVPDGAIVLPSANFLGYALLRSILKSGSDADVKTAVAYGQRIKLYPLSQAANAPETVFIDAMGKLYDSTIPYDVSFFQSLDRFVQQEPWLVRDKAMIDQLRSIGIEKGKPFNLDEPTKETLNAAAREAHAWLELKYQTMFQPYYEGRHWVFPIAPDVIKGLQSQFADPDSYPVEGRGVTYTMAFFSTKRSGVGQFYLMTLQDKDGQNLAGANTYRLTVPANAPVRQYWSATVYDRETHALVREMQRAGRSSQSQGLQANADGSVDIWFGPKAPAGKDDNWVPTSPTRPFEVLFRFYGPDKPVFDKSWALPDIEKVAAP</sequence>
<dbReference type="RefSeq" id="WP_207831139.1">
    <property type="nucleotide sequence ID" value="NZ_CP088282.1"/>
</dbReference>
<evidence type="ECO:0000259" key="3">
    <source>
        <dbReference type="Pfam" id="PF06863"/>
    </source>
</evidence>
<dbReference type="EMBL" id="JAGEPA010000001">
    <property type="protein sequence ID" value="MBO1428964.1"/>
    <property type="molecule type" value="Genomic_DNA"/>
</dbReference>
<name>A0ABS3MBW9_9BRAD</name>
<dbReference type="InterPro" id="IPR010679">
    <property type="entry name" value="DUF1254"/>
</dbReference>
<dbReference type="Pfam" id="PF06863">
    <property type="entry name" value="DUF1254"/>
    <property type="match status" value="1"/>
</dbReference>
<evidence type="ECO:0000259" key="2">
    <source>
        <dbReference type="Pfam" id="PF06742"/>
    </source>
</evidence>
<keyword evidence="1" id="KW-0732">Signal</keyword>
<dbReference type="Pfam" id="PF06742">
    <property type="entry name" value="DUF1214"/>
    <property type="match status" value="1"/>
</dbReference>
<reference evidence="4" key="1">
    <citation type="journal article" date="2021" name="Int. J. Syst. Evol. Microbiol.">
        <title>Bradyrhizobium septentrionale sp. nov. (sv. septentrionale) and Bradyrhizobium quebecense sp. nov. (sv. septentrionale) associated with legumes native to Canada possess rearranged symbiosis genes and numerous insertion sequences.</title>
        <authorList>
            <person name="Bromfield E.S.P."/>
            <person name="Cloutier S."/>
        </authorList>
    </citation>
    <scope>NUCLEOTIDE SEQUENCE</scope>
    <source>
        <strain evidence="4">12S5</strain>
    </source>
</reference>
<evidence type="ECO:0000313" key="5">
    <source>
        <dbReference type="Proteomes" id="UP000692816"/>
    </source>
</evidence>
<accession>A0ABS3MBW9</accession>
<dbReference type="InterPro" id="IPR037050">
    <property type="entry name" value="DUF1254_sf"/>
</dbReference>
<comment type="caution">
    <text evidence="4">The sequence shown here is derived from an EMBL/GenBank/DDBJ whole genome shotgun (WGS) entry which is preliminary data.</text>
</comment>
<evidence type="ECO:0000313" key="4">
    <source>
        <dbReference type="EMBL" id="MBO1428964.1"/>
    </source>
</evidence>
<protein>
    <submittedName>
        <fullName evidence="4">DUF1254 domain-containing protein</fullName>
    </submittedName>
</protein>
<dbReference type="Gene3D" id="2.60.40.1610">
    <property type="entry name" value="Domain of unknown function DUF1254"/>
    <property type="match status" value="1"/>
</dbReference>
<feature type="signal peptide" evidence="1">
    <location>
        <begin position="1"/>
        <end position="21"/>
    </location>
</feature>
<organism evidence="4 5">
    <name type="scientific">Bradyrhizobium quebecense</name>
    <dbReference type="NCBI Taxonomy" id="2748629"/>
    <lineage>
        <taxon>Bacteria</taxon>
        <taxon>Pseudomonadati</taxon>
        <taxon>Pseudomonadota</taxon>
        <taxon>Alphaproteobacteria</taxon>
        <taxon>Hyphomicrobiales</taxon>
        <taxon>Nitrobacteraceae</taxon>
        <taxon>Bradyrhizobium</taxon>
    </lineage>
</organism>
<gene>
    <name evidence="4" type="ORF">J4P68_05910</name>
</gene>